<name>A0A3D8VSA4_9BACI</name>
<proteinExistence type="predicted"/>
<comment type="caution">
    <text evidence="2">The sequence shown here is derived from an EMBL/GenBank/DDBJ whole genome shotgun (WGS) entry which is preliminary data.</text>
</comment>
<organism evidence="2 3">
    <name type="scientific">Halobacillus trueperi</name>
    <dbReference type="NCBI Taxonomy" id="156205"/>
    <lineage>
        <taxon>Bacteria</taxon>
        <taxon>Bacillati</taxon>
        <taxon>Bacillota</taxon>
        <taxon>Bacilli</taxon>
        <taxon>Bacillales</taxon>
        <taxon>Bacillaceae</taxon>
        <taxon>Halobacillus</taxon>
    </lineage>
</organism>
<dbReference type="EMBL" id="QTLC01000019">
    <property type="protein sequence ID" value="RDY72123.1"/>
    <property type="molecule type" value="Genomic_DNA"/>
</dbReference>
<reference evidence="2 3" key="1">
    <citation type="submission" date="2018-08" db="EMBL/GenBank/DDBJ databases">
        <title>Genome sequence of strict halophilic Halobacillus trueperi SS1 isolated from Lunsu, a salty water body of North West Himalayas.</title>
        <authorList>
            <person name="Gupta S."/>
            <person name="Sharma P."/>
            <person name="Dev K."/>
            <person name="Baumler D."/>
            <person name="Sourirajan A."/>
        </authorList>
    </citation>
    <scope>NUCLEOTIDE SEQUENCE [LARGE SCALE GENOMIC DNA]</scope>
    <source>
        <strain evidence="2 3">SS1</strain>
    </source>
</reference>
<evidence type="ECO:0000313" key="2">
    <source>
        <dbReference type="EMBL" id="RDY72123.1"/>
    </source>
</evidence>
<feature type="compositionally biased region" description="Basic and acidic residues" evidence="1">
    <location>
        <begin position="1"/>
        <end position="11"/>
    </location>
</feature>
<feature type="non-terminal residue" evidence="2">
    <location>
        <position position="1"/>
    </location>
</feature>
<evidence type="ECO:0000256" key="1">
    <source>
        <dbReference type="SAM" id="MobiDB-lite"/>
    </source>
</evidence>
<evidence type="ECO:0000313" key="3">
    <source>
        <dbReference type="Proteomes" id="UP000257032"/>
    </source>
</evidence>
<gene>
    <name evidence="2" type="ORF">DXT76_03230</name>
</gene>
<accession>A0A3D8VSA4</accession>
<dbReference type="AlphaFoldDB" id="A0A3D8VSA4"/>
<protein>
    <submittedName>
        <fullName evidence="2">Uncharacterized protein</fullName>
    </submittedName>
</protein>
<dbReference type="Proteomes" id="UP000257032">
    <property type="component" value="Unassembled WGS sequence"/>
</dbReference>
<feature type="region of interest" description="Disordered" evidence="1">
    <location>
        <begin position="1"/>
        <end position="24"/>
    </location>
</feature>
<sequence length="65" mass="7215">SRRTQSEEARRSPTGKRVGSLPPLTPIMANESWNYLKPESSQSEAFMKQLHLRGGGKLLISSFVA</sequence>